<dbReference type="Proteomes" id="UP000636579">
    <property type="component" value="Unassembled WGS sequence"/>
</dbReference>
<feature type="transmembrane region" description="Helical" evidence="1">
    <location>
        <begin position="85"/>
        <end position="104"/>
    </location>
</feature>
<sequence>MQRTYVIEIALAISAYFLTIYNIFTFFDSSIVVVSLIVLLAIPASIYIKLSLNRDIKVKKSGYYAGLLVIILSFFSTVIYGSLHIYAIAAQIVAWSAIAVFLLITKEKTSKTA</sequence>
<comment type="caution">
    <text evidence="2">The sequence shown here is derived from an EMBL/GenBank/DDBJ whole genome shotgun (WGS) entry which is preliminary data.</text>
</comment>
<keyword evidence="1" id="KW-0472">Membrane</keyword>
<evidence type="ECO:0000313" key="2">
    <source>
        <dbReference type="EMBL" id="MBE1515876.1"/>
    </source>
</evidence>
<keyword evidence="1" id="KW-0812">Transmembrane</keyword>
<feature type="transmembrane region" description="Helical" evidence="1">
    <location>
        <begin position="62"/>
        <end position="79"/>
    </location>
</feature>
<evidence type="ECO:0000256" key="1">
    <source>
        <dbReference type="SAM" id="Phobius"/>
    </source>
</evidence>
<gene>
    <name evidence="2" type="ORF">H4W26_002668</name>
</gene>
<feature type="transmembrane region" description="Helical" evidence="1">
    <location>
        <begin position="5"/>
        <end position="24"/>
    </location>
</feature>
<keyword evidence="3" id="KW-1185">Reference proteome</keyword>
<feature type="transmembrane region" description="Helical" evidence="1">
    <location>
        <begin position="30"/>
        <end position="50"/>
    </location>
</feature>
<keyword evidence="1" id="KW-1133">Transmembrane helix</keyword>
<reference evidence="2 3" key="1">
    <citation type="submission" date="2020-10" db="EMBL/GenBank/DDBJ databases">
        <title>Sequencing the genomes of 1000 actinobacteria strains.</title>
        <authorList>
            <person name="Klenk H.-P."/>
        </authorList>
    </citation>
    <scope>NUCLEOTIDE SEQUENCE [LARGE SCALE GENOMIC DNA]</scope>
    <source>
        <strain evidence="2 3">DSM 15474</strain>
    </source>
</reference>
<organism evidence="2 3">
    <name type="scientific">Nesterenkonia halotolerans</name>
    <dbReference type="NCBI Taxonomy" id="225325"/>
    <lineage>
        <taxon>Bacteria</taxon>
        <taxon>Bacillati</taxon>
        <taxon>Actinomycetota</taxon>
        <taxon>Actinomycetes</taxon>
        <taxon>Micrococcales</taxon>
        <taxon>Micrococcaceae</taxon>
        <taxon>Nesterenkonia</taxon>
    </lineage>
</organism>
<evidence type="ECO:0000313" key="3">
    <source>
        <dbReference type="Proteomes" id="UP000636579"/>
    </source>
</evidence>
<protein>
    <submittedName>
        <fullName evidence="2">Uncharacterized protein</fullName>
    </submittedName>
</protein>
<name>A0ABR9JBF8_9MICC</name>
<accession>A0ABR9JBF8</accession>
<proteinExistence type="predicted"/>
<dbReference type="EMBL" id="JADBEE010000002">
    <property type="protein sequence ID" value="MBE1515876.1"/>
    <property type="molecule type" value="Genomic_DNA"/>
</dbReference>